<evidence type="ECO:0000256" key="1">
    <source>
        <dbReference type="SAM" id="SignalP"/>
    </source>
</evidence>
<feature type="chain" id="PRO_5012303363" evidence="1">
    <location>
        <begin position="27"/>
        <end position="314"/>
    </location>
</feature>
<dbReference type="Pfam" id="PF10646">
    <property type="entry name" value="Germane"/>
    <property type="match status" value="2"/>
</dbReference>
<dbReference type="AlphaFoldDB" id="A0A1W2AAW6"/>
<dbReference type="SMART" id="SM00909">
    <property type="entry name" value="Germane"/>
    <property type="match status" value="2"/>
</dbReference>
<reference evidence="3 4" key="1">
    <citation type="submission" date="2017-04" db="EMBL/GenBank/DDBJ databases">
        <authorList>
            <person name="Afonso C.L."/>
            <person name="Miller P.J."/>
            <person name="Scott M.A."/>
            <person name="Spackman E."/>
            <person name="Goraichik I."/>
            <person name="Dimitrov K.M."/>
            <person name="Suarez D.L."/>
            <person name="Swayne D.E."/>
        </authorList>
    </citation>
    <scope>NUCLEOTIDE SEQUENCE [LARGE SCALE GENOMIC DNA]</scope>
    <source>
        <strain evidence="3 4">DSM 12816</strain>
    </source>
</reference>
<dbReference type="OrthoDB" id="9809406at2"/>
<keyword evidence="4" id="KW-1185">Reference proteome</keyword>
<dbReference type="EMBL" id="FWXW01000003">
    <property type="protein sequence ID" value="SMC57733.1"/>
    <property type="molecule type" value="Genomic_DNA"/>
</dbReference>
<proteinExistence type="predicted"/>
<protein>
    <submittedName>
        <fullName evidence="3">Germination protein M</fullName>
    </submittedName>
</protein>
<sequence length="314" mass="34249">MTRRGAMLLCCAFLFALVSGCTSRQSAEETDQVEVYFAVDVSKTGNADPIRSETREIPQKGDLNTRAAAILGILLDGPQSQELQSPFPSGTRLLTCKTEDGRVTADLSEQYGELAGMELTIADYCITLSLCQLEGVESVSVTVEGKALPYRDRQVFTKEDVLLSSHMEEPLSMEVTLYFTNQATGLLEGETRTLEIQEGDTSAERIMSALLEGPQSQNLSSSIPKGTKLLSASVDNGVCSVNLSKEFLESVPEDWQAQQLAVYSIVNSLTDTDSIGQVQLLVEGETEEYFGSVPIGTQLTFNEWLSRSDDGKRN</sequence>
<dbReference type="RefSeq" id="WP_084234347.1">
    <property type="nucleotide sequence ID" value="NZ_FWXW01000003.1"/>
</dbReference>
<feature type="signal peptide" evidence="1">
    <location>
        <begin position="1"/>
        <end position="26"/>
    </location>
</feature>
<organism evidence="3 4">
    <name type="scientific">Papillibacter cinnamivorans DSM 12816</name>
    <dbReference type="NCBI Taxonomy" id="1122930"/>
    <lineage>
        <taxon>Bacteria</taxon>
        <taxon>Bacillati</taxon>
        <taxon>Bacillota</taxon>
        <taxon>Clostridia</taxon>
        <taxon>Eubacteriales</taxon>
        <taxon>Oscillospiraceae</taxon>
        <taxon>Papillibacter</taxon>
    </lineage>
</organism>
<accession>A0A1W2AAW6</accession>
<dbReference type="InterPro" id="IPR019606">
    <property type="entry name" value="GerMN"/>
</dbReference>
<evidence type="ECO:0000259" key="2">
    <source>
        <dbReference type="SMART" id="SM00909"/>
    </source>
</evidence>
<evidence type="ECO:0000313" key="4">
    <source>
        <dbReference type="Proteomes" id="UP000192790"/>
    </source>
</evidence>
<name>A0A1W2AAW6_9FIRM</name>
<keyword evidence="1" id="KW-0732">Signal</keyword>
<dbReference type="STRING" id="1122930.SAMN02745168_1676"/>
<feature type="domain" description="GerMN" evidence="2">
    <location>
        <begin position="203"/>
        <end position="291"/>
    </location>
</feature>
<gene>
    <name evidence="3" type="ORF">SAMN02745168_1676</name>
</gene>
<evidence type="ECO:0000313" key="3">
    <source>
        <dbReference type="EMBL" id="SMC57733.1"/>
    </source>
</evidence>
<feature type="domain" description="GerMN" evidence="2">
    <location>
        <begin position="67"/>
        <end position="152"/>
    </location>
</feature>
<dbReference type="Proteomes" id="UP000192790">
    <property type="component" value="Unassembled WGS sequence"/>
</dbReference>
<dbReference type="PROSITE" id="PS51257">
    <property type="entry name" value="PROKAR_LIPOPROTEIN"/>
    <property type="match status" value="1"/>
</dbReference>